<feature type="transmembrane region" description="Helical" evidence="1">
    <location>
        <begin position="58"/>
        <end position="75"/>
    </location>
</feature>
<proteinExistence type="predicted"/>
<dbReference type="AlphaFoldDB" id="A0A918J7F9"/>
<protein>
    <submittedName>
        <fullName evidence="2">Uncharacterized protein</fullName>
    </submittedName>
</protein>
<keyword evidence="1" id="KW-0472">Membrane</keyword>
<reference evidence="2" key="2">
    <citation type="submission" date="2020-09" db="EMBL/GenBank/DDBJ databases">
        <authorList>
            <person name="Sun Q."/>
            <person name="Ohkuma M."/>
        </authorList>
    </citation>
    <scope>NUCLEOTIDE SEQUENCE</scope>
    <source>
        <strain evidence="2">JCM 4490</strain>
    </source>
</reference>
<feature type="transmembrane region" description="Helical" evidence="1">
    <location>
        <begin position="20"/>
        <end position="38"/>
    </location>
</feature>
<name>A0A918J7F9_9ACTN</name>
<comment type="caution">
    <text evidence="2">The sequence shown here is derived from an EMBL/GenBank/DDBJ whole genome shotgun (WGS) entry which is preliminary data.</text>
</comment>
<feature type="transmembrane region" description="Helical" evidence="1">
    <location>
        <begin position="81"/>
        <end position="97"/>
    </location>
</feature>
<keyword evidence="1" id="KW-1133">Transmembrane helix</keyword>
<organism evidence="2 3">
    <name type="scientific">Streptomyces lucensis JCM 4490</name>
    <dbReference type="NCBI Taxonomy" id="1306176"/>
    <lineage>
        <taxon>Bacteria</taxon>
        <taxon>Bacillati</taxon>
        <taxon>Actinomycetota</taxon>
        <taxon>Actinomycetes</taxon>
        <taxon>Kitasatosporales</taxon>
        <taxon>Streptomycetaceae</taxon>
        <taxon>Streptomyces</taxon>
    </lineage>
</organism>
<sequence>MALATAPLLYGANGAAWRPALLVVMITTLAAFPVMCAVRALRMRVRAWPSRGSKGQRLLLEGLPVLAYAVAGLAFLAFGRSVGAIALGVLAGGSLWWRESRRNALRSEAAATLEASERTA</sequence>
<dbReference type="Proteomes" id="UP000620224">
    <property type="component" value="Unassembled WGS sequence"/>
</dbReference>
<reference evidence="2" key="1">
    <citation type="journal article" date="2014" name="Int. J. Syst. Evol. Microbiol.">
        <title>Complete genome sequence of Corynebacterium casei LMG S-19264T (=DSM 44701T), isolated from a smear-ripened cheese.</title>
        <authorList>
            <consortium name="US DOE Joint Genome Institute (JGI-PGF)"/>
            <person name="Walter F."/>
            <person name="Albersmeier A."/>
            <person name="Kalinowski J."/>
            <person name="Ruckert C."/>
        </authorList>
    </citation>
    <scope>NUCLEOTIDE SEQUENCE</scope>
    <source>
        <strain evidence="2">JCM 4490</strain>
    </source>
</reference>
<evidence type="ECO:0000313" key="3">
    <source>
        <dbReference type="Proteomes" id="UP000620224"/>
    </source>
</evidence>
<gene>
    <name evidence="2" type="ORF">GCM10010503_31210</name>
</gene>
<evidence type="ECO:0000256" key="1">
    <source>
        <dbReference type="SAM" id="Phobius"/>
    </source>
</evidence>
<keyword evidence="1" id="KW-0812">Transmembrane</keyword>
<evidence type="ECO:0000313" key="2">
    <source>
        <dbReference type="EMBL" id="GGW52021.1"/>
    </source>
</evidence>
<dbReference type="EMBL" id="BMUE01000006">
    <property type="protein sequence ID" value="GGW52021.1"/>
    <property type="molecule type" value="Genomic_DNA"/>
</dbReference>
<accession>A0A918J7F9</accession>
<dbReference type="RefSeq" id="WP_190015920.1">
    <property type="nucleotide sequence ID" value="NZ_BMUE01000006.1"/>
</dbReference>
<keyword evidence="3" id="KW-1185">Reference proteome</keyword>